<name>A0A378YXG8_9NOCA</name>
<organism evidence="1 2">
    <name type="scientific">Nocardia otitidiscaviarum</name>
    <dbReference type="NCBI Taxonomy" id="1823"/>
    <lineage>
        <taxon>Bacteria</taxon>
        <taxon>Bacillati</taxon>
        <taxon>Actinomycetota</taxon>
        <taxon>Actinomycetes</taxon>
        <taxon>Mycobacteriales</taxon>
        <taxon>Nocardiaceae</taxon>
        <taxon>Nocardia</taxon>
    </lineage>
</organism>
<dbReference type="AlphaFoldDB" id="A0A378YXG8"/>
<dbReference type="RefSeq" id="WP_051037389.1">
    <property type="nucleotide sequence ID" value="NZ_JARWOO010000324.1"/>
</dbReference>
<evidence type="ECO:0008006" key="3">
    <source>
        <dbReference type="Google" id="ProtNLM"/>
    </source>
</evidence>
<keyword evidence="2" id="KW-1185">Reference proteome</keyword>
<dbReference type="EMBL" id="UGRY01000002">
    <property type="protein sequence ID" value="SUA81121.1"/>
    <property type="molecule type" value="Genomic_DNA"/>
</dbReference>
<evidence type="ECO:0000313" key="2">
    <source>
        <dbReference type="Proteomes" id="UP000255467"/>
    </source>
</evidence>
<proteinExistence type="predicted"/>
<sequence>MCIYPNRTHLVCLRCRVSFKYPTKHGPVPCPHCRADLIDAGPHLAVPGKLDKAGWRTLTTVLDSGLTFHGGCCGTGPGYRPRTPREVRERILLAERTGMPLAEALATADPTVIAGSRLDARV</sequence>
<gene>
    <name evidence="1" type="ORF">NCTC1934_04617</name>
</gene>
<protein>
    <recommendedName>
        <fullName evidence="3">Deoxyxylulose-5-phosphate synthase</fullName>
    </recommendedName>
</protein>
<reference evidence="1 2" key="1">
    <citation type="submission" date="2018-06" db="EMBL/GenBank/DDBJ databases">
        <authorList>
            <consortium name="Pathogen Informatics"/>
            <person name="Doyle S."/>
        </authorList>
    </citation>
    <scope>NUCLEOTIDE SEQUENCE [LARGE SCALE GENOMIC DNA]</scope>
    <source>
        <strain evidence="1 2">NCTC1934</strain>
    </source>
</reference>
<dbReference type="Proteomes" id="UP000255467">
    <property type="component" value="Unassembled WGS sequence"/>
</dbReference>
<evidence type="ECO:0000313" key="1">
    <source>
        <dbReference type="EMBL" id="SUA81121.1"/>
    </source>
</evidence>
<accession>A0A378YXG8</accession>